<feature type="transmembrane region" description="Helical" evidence="8">
    <location>
        <begin position="337"/>
        <end position="357"/>
    </location>
</feature>
<proteinExistence type="inferred from homology"/>
<feature type="transmembrane region" description="Helical" evidence="8">
    <location>
        <begin position="12"/>
        <end position="30"/>
    </location>
</feature>
<dbReference type="Proteomes" id="UP000448867">
    <property type="component" value="Unassembled WGS sequence"/>
</dbReference>
<dbReference type="AlphaFoldDB" id="A0A7X2J0I3"/>
<dbReference type="Pfam" id="PF03845">
    <property type="entry name" value="Spore_permease"/>
    <property type="match status" value="1"/>
</dbReference>
<dbReference type="PANTHER" id="PTHR34975:SF2">
    <property type="entry name" value="SPORE GERMINATION PROTEIN A2"/>
    <property type="match status" value="1"/>
</dbReference>
<protein>
    <submittedName>
        <fullName evidence="9">Endospore germination permease</fullName>
    </submittedName>
</protein>
<organism evidence="9 10">
    <name type="scientific">Metabacillus lacus</name>
    <dbReference type="NCBI Taxonomy" id="1983721"/>
    <lineage>
        <taxon>Bacteria</taxon>
        <taxon>Bacillati</taxon>
        <taxon>Bacillota</taxon>
        <taxon>Bacilli</taxon>
        <taxon>Bacillales</taxon>
        <taxon>Bacillaceae</taxon>
        <taxon>Metabacillus</taxon>
    </lineage>
</organism>
<evidence type="ECO:0000256" key="2">
    <source>
        <dbReference type="ARBA" id="ARBA00007998"/>
    </source>
</evidence>
<comment type="similarity">
    <text evidence="2">Belongs to the amino acid-polyamine-organocation (APC) superfamily. Spore germination protein (SGP) (TC 2.A.3.9) family.</text>
</comment>
<gene>
    <name evidence="9" type="ORF">GJU40_12100</name>
</gene>
<feature type="transmembrane region" description="Helical" evidence="8">
    <location>
        <begin position="269"/>
        <end position="293"/>
    </location>
</feature>
<name>A0A7X2J0I3_9BACI</name>
<sequence length="371" mass="41558">MKNQKISLLQYFILIVIFQVGSTIVVGTGNNAKQDAWIAVILAGLAGMIIIAFYYWLLSMVPGKNLYEAVEAGIGKWVAKPVIMMYTVYFFYLSARVLRDFDELLVSSIFINTPVEIISITMILVIGYALYLGIEVLSRTSEVFMPYVVVFILFLAAGLFMSGEIKYTNVLPVLAEGLQPVLKVLFPSMITFPFGEVIAFTLLLPLINPQKKVLTASLLAVLTSTVIICLTTIIQLMTLGVDMKSRSNFPLLSAAREISLLDFIERVDLIIVFVMMFGIIVKVGIFFYGGLLGMQKLFGRSYKDFVFPIGLLIAFISVLISEDLAEHLMEGLEFVPIYLHIPFQFGFPAVLALLLFLKFKKKEKAYEEHKS</sequence>
<evidence type="ECO:0000313" key="10">
    <source>
        <dbReference type="Proteomes" id="UP000448867"/>
    </source>
</evidence>
<comment type="subcellular location">
    <subcellularLocation>
        <location evidence="1">Membrane</location>
        <topology evidence="1">Multi-pass membrane protein</topology>
    </subcellularLocation>
</comment>
<dbReference type="Gene3D" id="1.20.1740.10">
    <property type="entry name" value="Amino acid/polyamine transporter I"/>
    <property type="match status" value="1"/>
</dbReference>
<dbReference type="InterPro" id="IPR004761">
    <property type="entry name" value="Spore_GerAB"/>
</dbReference>
<feature type="transmembrane region" description="Helical" evidence="8">
    <location>
        <begin position="181"/>
        <end position="206"/>
    </location>
</feature>
<dbReference type="NCBIfam" id="TIGR00912">
    <property type="entry name" value="2A0309"/>
    <property type="match status" value="1"/>
</dbReference>
<feature type="transmembrane region" description="Helical" evidence="8">
    <location>
        <begin position="77"/>
        <end position="98"/>
    </location>
</feature>
<accession>A0A7X2J0I3</accession>
<dbReference type="GO" id="GO:0009847">
    <property type="term" value="P:spore germination"/>
    <property type="evidence" value="ECO:0007669"/>
    <property type="project" value="InterPro"/>
</dbReference>
<feature type="transmembrane region" description="Helical" evidence="8">
    <location>
        <begin position="218"/>
        <end position="241"/>
    </location>
</feature>
<dbReference type="RefSeq" id="WP_154308041.1">
    <property type="nucleotide sequence ID" value="NZ_WKKI01000023.1"/>
</dbReference>
<evidence type="ECO:0000256" key="1">
    <source>
        <dbReference type="ARBA" id="ARBA00004141"/>
    </source>
</evidence>
<evidence type="ECO:0000256" key="3">
    <source>
        <dbReference type="ARBA" id="ARBA00022448"/>
    </source>
</evidence>
<comment type="caution">
    <text evidence="9">The sequence shown here is derived from an EMBL/GenBank/DDBJ whole genome shotgun (WGS) entry which is preliminary data.</text>
</comment>
<feature type="transmembrane region" description="Helical" evidence="8">
    <location>
        <begin position="104"/>
        <end position="131"/>
    </location>
</feature>
<dbReference type="EMBL" id="WKKI01000023">
    <property type="protein sequence ID" value="MRX72882.1"/>
    <property type="molecule type" value="Genomic_DNA"/>
</dbReference>
<feature type="transmembrane region" description="Helical" evidence="8">
    <location>
        <begin position="143"/>
        <end position="161"/>
    </location>
</feature>
<dbReference type="GO" id="GO:0016020">
    <property type="term" value="C:membrane"/>
    <property type="evidence" value="ECO:0007669"/>
    <property type="project" value="UniProtKB-SubCell"/>
</dbReference>
<keyword evidence="10" id="KW-1185">Reference proteome</keyword>
<evidence type="ECO:0000256" key="6">
    <source>
        <dbReference type="ARBA" id="ARBA00022989"/>
    </source>
</evidence>
<keyword evidence="6 8" id="KW-1133">Transmembrane helix</keyword>
<feature type="transmembrane region" description="Helical" evidence="8">
    <location>
        <begin position="36"/>
        <end position="57"/>
    </location>
</feature>
<dbReference type="OrthoDB" id="1891864at2"/>
<evidence type="ECO:0000256" key="4">
    <source>
        <dbReference type="ARBA" id="ARBA00022544"/>
    </source>
</evidence>
<keyword evidence="3" id="KW-0813">Transport</keyword>
<evidence type="ECO:0000256" key="8">
    <source>
        <dbReference type="SAM" id="Phobius"/>
    </source>
</evidence>
<evidence type="ECO:0000256" key="5">
    <source>
        <dbReference type="ARBA" id="ARBA00022692"/>
    </source>
</evidence>
<dbReference type="PANTHER" id="PTHR34975">
    <property type="entry name" value="SPORE GERMINATION PROTEIN A2"/>
    <property type="match status" value="1"/>
</dbReference>
<evidence type="ECO:0000256" key="7">
    <source>
        <dbReference type="ARBA" id="ARBA00023136"/>
    </source>
</evidence>
<keyword evidence="4" id="KW-0309">Germination</keyword>
<reference evidence="9 10" key="1">
    <citation type="submission" date="2019-11" db="EMBL/GenBank/DDBJ databases">
        <title>Bacillus lacus genome.</title>
        <authorList>
            <person name="Allen C.J."/>
            <person name="Newman J.D."/>
        </authorList>
    </citation>
    <scope>NUCLEOTIDE SEQUENCE [LARGE SCALE GENOMIC DNA]</scope>
    <source>
        <strain evidence="9 10">KCTC 33946</strain>
    </source>
</reference>
<evidence type="ECO:0000313" key="9">
    <source>
        <dbReference type="EMBL" id="MRX72882.1"/>
    </source>
</evidence>
<feature type="transmembrane region" description="Helical" evidence="8">
    <location>
        <begin position="305"/>
        <end position="325"/>
    </location>
</feature>
<keyword evidence="5 8" id="KW-0812">Transmembrane</keyword>
<keyword evidence="7 8" id="KW-0472">Membrane</keyword>